<feature type="domain" description="RING-type" evidence="13">
    <location>
        <begin position="925"/>
        <end position="964"/>
    </location>
</feature>
<gene>
    <name evidence="14" type="ORF">CYFA0S_12e00342g</name>
</gene>
<dbReference type="PANTHER" id="PTHR46200">
    <property type="entry name" value="GATOR COMPLEX PROTEIN WDR24"/>
    <property type="match status" value="1"/>
</dbReference>
<feature type="compositionally biased region" description="Acidic residues" evidence="12">
    <location>
        <begin position="650"/>
        <end position="659"/>
    </location>
</feature>
<keyword evidence="8 10" id="KW-0863">Zinc-finger</keyword>
<keyword evidence="6" id="KW-0479">Metal-binding</keyword>
<dbReference type="GO" id="GO:0016239">
    <property type="term" value="P:positive regulation of macroautophagy"/>
    <property type="evidence" value="ECO:0007669"/>
    <property type="project" value="TreeGrafter"/>
</dbReference>
<dbReference type="Gene3D" id="2.130.10.10">
    <property type="entry name" value="YVTN repeat-like/Quinoprotein amine dehydrogenase"/>
    <property type="match status" value="1"/>
</dbReference>
<dbReference type="InterPro" id="IPR049566">
    <property type="entry name" value="WDR59_RTC1-like_RING_Znf"/>
</dbReference>
<dbReference type="PANTHER" id="PTHR46200:SF1">
    <property type="entry name" value="GATOR COMPLEX PROTEIN WDR24"/>
    <property type="match status" value="1"/>
</dbReference>
<evidence type="ECO:0000256" key="9">
    <source>
        <dbReference type="ARBA" id="ARBA00022833"/>
    </source>
</evidence>
<evidence type="ECO:0000256" key="2">
    <source>
        <dbReference type="ARBA" id="ARBA00008863"/>
    </source>
</evidence>
<comment type="subcellular location">
    <subcellularLocation>
        <location evidence="1">Vacuole</location>
    </subcellularLocation>
</comment>
<accession>A0A061B6H9</accession>
<dbReference type="PROSITE" id="PS50089">
    <property type="entry name" value="ZF_RING_2"/>
    <property type="match status" value="1"/>
</dbReference>
<dbReference type="GO" id="GO:0005829">
    <property type="term" value="C:cytosol"/>
    <property type="evidence" value="ECO:0007669"/>
    <property type="project" value="TreeGrafter"/>
</dbReference>
<dbReference type="CDD" id="cd16488">
    <property type="entry name" value="mRING-H2-C3H3C2_Mio-like"/>
    <property type="match status" value="1"/>
</dbReference>
<evidence type="ECO:0000256" key="7">
    <source>
        <dbReference type="ARBA" id="ARBA00022737"/>
    </source>
</evidence>
<keyword evidence="9" id="KW-0862">Zinc</keyword>
<evidence type="ECO:0000313" key="14">
    <source>
        <dbReference type="EMBL" id="CDR43419.1"/>
    </source>
</evidence>
<sequence length="969" mass="108626">MSWDNRSPGDLSSSQGSRPSNTLARLAFNIYGNSGSSSAGSLPSRAPAFTPSSRHSPPNGLTPVYEGDPKDTSRVRYRAGFELTAFCKLNNEQDSVVIAGKNALQVLRIGQQITLTEDLLAGNSAMKNKKLIGSILDVKAGYQNYSKYIATSTTTGSILMFNTESSKKLLYKFSDHTRAVNSIAFNQLDGSGLISGSQDGAMKLWDLRSSTGKAVLTMHGSSDAVRSLQFSPFHNKKLAAIFDSGVIQKWDLRVPGQYEKRFNAHTGPGLSLDWHPELDYIVSGGRDKQVQIWNMSSNETRLPEHVIYTASPVSKVAFRPGPINNIKDAEIASSFLNNELEVQVYALRRKYIPLYTVESHSAQITGLYFKDDRYLWTASKDKYFVKQDLYNQPMTIDNLPLSSVSWAPNNDLMFVDQQKIPIEFDHSNTMENHMSTTAPSTSPSSSSMALLSPAVQSFSEMSPRPGMSRTSSFRPPLTRNHSHGSNYHQHIIASTPVMNPYAIPVNLPIMKTNDVLKFLTDNYVFDDSKDFIESCERNAHVASQVGNHRDAQTWNVIKESLQWESNLEGQQKYDEPIEPYIDENDSMRSDSIHEKYRYSASNSTGYSGKSPSLSDLSEFNSSLNSRDASFSDREKTKKQMQPHRFSGIEESGEESEVDEGSTPVKREDVIKWADALHPTQPSPVTDHNNHTTDDNEEAIEFTDSVAKPINQQQRKRSNRNSLLEAILHPETSPGGKSASPTYSLSSSMSAASQVRTYTQSFVPLMQKQKLINKNSHMSMLTKQLTNQNDDQKETELLPPFAPRIMIHKAVEFSAGQGDLIMSCTLLLLFNEKYKIYKDGMMKSFLYSYLEFLQRLRFWTTFTKLIRASKYDDLKQMSSNSTSVRRFCGDCGVCVVNEATKEKFMTDSAVEYGAWFCERCSNRMKCIYCNEPVKGLNVFRLKCGHSGHFGCLQTWVLDEKMDCCPGGCIP</sequence>
<feature type="region of interest" description="Disordered" evidence="12">
    <location>
        <begin position="1"/>
        <end position="20"/>
    </location>
</feature>
<dbReference type="GO" id="GO:0061700">
    <property type="term" value="C:GATOR2 complex"/>
    <property type="evidence" value="ECO:0007669"/>
    <property type="project" value="TreeGrafter"/>
</dbReference>
<dbReference type="PROSITE" id="PS50294">
    <property type="entry name" value="WD_REPEATS_REGION"/>
    <property type="match status" value="2"/>
</dbReference>
<name>A0A061B6H9_CYBFA</name>
<reference evidence="14" key="1">
    <citation type="journal article" date="2014" name="Genome Announc.">
        <title>Genome sequence of the yeast Cyberlindnera fabianii (Hansenula fabianii).</title>
        <authorList>
            <person name="Freel K.C."/>
            <person name="Sarilar V."/>
            <person name="Neuveglise C."/>
            <person name="Devillers H."/>
            <person name="Friedrich A."/>
            <person name="Schacherer J."/>
        </authorList>
    </citation>
    <scope>NUCLEOTIDE SEQUENCE</scope>
    <source>
        <strain evidence="14">YJS4271</strain>
    </source>
</reference>
<dbReference type="GO" id="GO:1904263">
    <property type="term" value="P:positive regulation of TORC1 signaling"/>
    <property type="evidence" value="ECO:0007669"/>
    <property type="project" value="TreeGrafter"/>
</dbReference>
<feature type="region of interest" description="Disordered" evidence="12">
    <location>
        <begin position="36"/>
        <end position="69"/>
    </location>
</feature>
<evidence type="ECO:0000256" key="11">
    <source>
        <dbReference type="PROSITE-ProRule" id="PRU00221"/>
    </source>
</evidence>
<feature type="repeat" description="WD" evidence="11">
    <location>
        <begin position="173"/>
        <end position="215"/>
    </location>
</feature>
<evidence type="ECO:0000256" key="8">
    <source>
        <dbReference type="ARBA" id="ARBA00022771"/>
    </source>
</evidence>
<dbReference type="Pfam" id="PF00400">
    <property type="entry name" value="WD40"/>
    <property type="match status" value="2"/>
</dbReference>
<dbReference type="PhylomeDB" id="A0A061B6H9"/>
<dbReference type="AlphaFoldDB" id="A0A061B6H9"/>
<dbReference type="InterPro" id="IPR001841">
    <property type="entry name" value="Znf_RING"/>
</dbReference>
<comment type="similarity">
    <text evidence="2">Belongs to the WD repeat RTC1 family.</text>
</comment>
<feature type="compositionally biased region" description="Low complexity" evidence="12">
    <location>
        <begin position="36"/>
        <end position="48"/>
    </location>
</feature>
<organism evidence="14">
    <name type="scientific">Cyberlindnera fabianii</name>
    <name type="common">Yeast</name>
    <name type="synonym">Hansenula fabianii</name>
    <dbReference type="NCBI Taxonomy" id="36022"/>
    <lineage>
        <taxon>Eukaryota</taxon>
        <taxon>Fungi</taxon>
        <taxon>Dikarya</taxon>
        <taxon>Ascomycota</taxon>
        <taxon>Saccharomycotina</taxon>
        <taxon>Saccharomycetes</taxon>
        <taxon>Phaffomycetales</taxon>
        <taxon>Phaffomycetaceae</taxon>
        <taxon>Cyberlindnera</taxon>
    </lineage>
</organism>
<feature type="region of interest" description="Disordered" evidence="12">
    <location>
        <begin position="599"/>
        <end position="664"/>
    </location>
</feature>
<protein>
    <recommendedName>
        <fullName evidence="3">Restriction of telomere capping protein 1</fullName>
    </recommendedName>
</protein>
<dbReference type="PROSITE" id="PS00678">
    <property type="entry name" value="WD_REPEATS_1"/>
    <property type="match status" value="2"/>
</dbReference>
<feature type="compositionally biased region" description="Polar residues" evidence="12">
    <location>
        <begin position="599"/>
        <end position="628"/>
    </location>
</feature>
<evidence type="ECO:0000259" key="13">
    <source>
        <dbReference type="PROSITE" id="PS50089"/>
    </source>
</evidence>
<dbReference type="PROSITE" id="PS50082">
    <property type="entry name" value="WD_REPEATS_2"/>
    <property type="match status" value="2"/>
</dbReference>
<evidence type="ECO:0000256" key="3">
    <source>
        <dbReference type="ARBA" id="ARBA00015098"/>
    </source>
</evidence>
<dbReference type="GO" id="GO:0008270">
    <property type="term" value="F:zinc ion binding"/>
    <property type="evidence" value="ECO:0007669"/>
    <property type="project" value="UniProtKB-KW"/>
</dbReference>
<dbReference type="InterPro" id="IPR019775">
    <property type="entry name" value="WD40_repeat_CS"/>
</dbReference>
<dbReference type="EMBL" id="LK052897">
    <property type="protein sequence ID" value="CDR43419.1"/>
    <property type="molecule type" value="Genomic_DNA"/>
</dbReference>
<dbReference type="InterPro" id="IPR037590">
    <property type="entry name" value="WDR24"/>
</dbReference>
<dbReference type="SMART" id="SM00320">
    <property type="entry name" value="WD40"/>
    <property type="match status" value="4"/>
</dbReference>
<evidence type="ECO:0000256" key="4">
    <source>
        <dbReference type="ARBA" id="ARBA00022554"/>
    </source>
</evidence>
<keyword evidence="7" id="KW-0677">Repeat</keyword>
<dbReference type="Pfam" id="PF17120">
    <property type="entry name" value="zf-RING_16"/>
    <property type="match status" value="1"/>
</dbReference>
<proteinExistence type="inferred from homology"/>
<feature type="repeat" description="WD" evidence="11">
    <location>
        <begin position="262"/>
        <end position="303"/>
    </location>
</feature>
<evidence type="ECO:0000256" key="12">
    <source>
        <dbReference type="SAM" id="MobiDB-lite"/>
    </source>
</evidence>
<evidence type="ECO:0000256" key="10">
    <source>
        <dbReference type="PROSITE-ProRule" id="PRU00175"/>
    </source>
</evidence>
<dbReference type="InterPro" id="IPR015943">
    <property type="entry name" value="WD40/YVTN_repeat-like_dom_sf"/>
</dbReference>
<evidence type="ECO:0000256" key="5">
    <source>
        <dbReference type="ARBA" id="ARBA00022574"/>
    </source>
</evidence>
<feature type="compositionally biased region" description="Polar residues" evidence="12">
    <location>
        <begin position="10"/>
        <end position="20"/>
    </location>
</feature>
<keyword evidence="4" id="KW-0926">Vacuole</keyword>
<dbReference type="SUPFAM" id="SSF50978">
    <property type="entry name" value="WD40 repeat-like"/>
    <property type="match status" value="1"/>
</dbReference>
<dbReference type="GO" id="GO:0005774">
    <property type="term" value="C:vacuolar membrane"/>
    <property type="evidence" value="ECO:0007669"/>
    <property type="project" value="TreeGrafter"/>
</dbReference>
<dbReference type="InterPro" id="IPR001680">
    <property type="entry name" value="WD40_rpt"/>
</dbReference>
<dbReference type="InterPro" id="IPR036322">
    <property type="entry name" value="WD40_repeat_dom_sf"/>
</dbReference>
<evidence type="ECO:0000256" key="6">
    <source>
        <dbReference type="ARBA" id="ARBA00022723"/>
    </source>
</evidence>
<keyword evidence="5 11" id="KW-0853">WD repeat</keyword>
<dbReference type="OrthoDB" id="60955at2759"/>
<evidence type="ECO:0000256" key="1">
    <source>
        <dbReference type="ARBA" id="ARBA00004116"/>
    </source>
</evidence>